<dbReference type="CDD" id="cd06186">
    <property type="entry name" value="NOX_Duox_like_FAD_NADP"/>
    <property type="match status" value="1"/>
</dbReference>
<name>A0AAD9QF73_ACRCE</name>
<dbReference type="EMBL" id="JARQWQ010000037">
    <property type="protein sequence ID" value="KAK2560167.1"/>
    <property type="molecule type" value="Genomic_DNA"/>
</dbReference>
<comment type="subcellular location">
    <subcellularLocation>
        <location evidence="1">Membrane</location>
        <topology evidence="1">Multi-pass membrane protein</topology>
    </subcellularLocation>
</comment>
<evidence type="ECO:0000256" key="4">
    <source>
        <dbReference type="ARBA" id="ARBA00023002"/>
    </source>
</evidence>
<protein>
    <submittedName>
        <fullName evidence="8">Cytochrome b-245 heavy chain</fullName>
    </submittedName>
</protein>
<dbReference type="InterPro" id="IPR050369">
    <property type="entry name" value="RBOH/FRE"/>
</dbReference>
<feature type="domain" description="FAD-binding FR-type" evidence="7">
    <location>
        <begin position="239"/>
        <end position="339"/>
    </location>
</feature>
<dbReference type="SUPFAM" id="SSF63380">
    <property type="entry name" value="Riboflavin synthase domain-like"/>
    <property type="match status" value="1"/>
</dbReference>
<dbReference type="AlphaFoldDB" id="A0AAD9QF73"/>
<reference evidence="8" key="2">
    <citation type="journal article" date="2023" name="Science">
        <title>Genomic signatures of disease resistance in endangered staghorn corals.</title>
        <authorList>
            <person name="Vollmer S.V."/>
            <person name="Selwyn J.D."/>
            <person name="Despard B.A."/>
            <person name="Roesel C.L."/>
        </authorList>
    </citation>
    <scope>NUCLEOTIDE SEQUENCE</scope>
    <source>
        <strain evidence="8">K2</strain>
    </source>
</reference>
<feature type="transmembrane region" description="Helical" evidence="6">
    <location>
        <begin position="65"/>
        <end position="83"/>
    </location>
</feature>
<feature type="transmembrane region" description="Helical" evidence="6">
    <location>
        <begin position="154"/>
        <end position="174"/>
    </location>
</feature>
<evidence type="ECO:0000256" key="1">
    <source>
        <dbReference type="ARBA" id="ARBA00004141"/>
    </source>
</evidence>
<keyword evidence="4" id="KW-0560">Oxidoreductase</keyword>
<keyword evidence="5 6" id="KW-0472">Membrane</keyword>
<organism evidence="8 9">
    <name type="scientific">Acropora cervicornis</name>
    <name type="common">Staghorn coral</name>
    <dbReference type="NCBI Taxonomy" id="6130"/>
    <lineage>
        <taxon>Eukaryota</taxon>
        <taxon>Metazoa</taxon>
        <taxon>Cnidaria</taxon>
        <taxon>Anthozoa</taxon>
        <taxon>Hexacorallia</taxon>
        <taxon>Scleractinia</taxon>
        <taxon>Astrocoeniina</taxon>
        <taxon>Acroporidae</taxon>
        <taxon>Acropora</taxon>
    </lineage>
</organism>
<evidence type="ECO:0000256" key="5">
    <source>
        <dbReference type="ARBA" id="ARBA00023136"/>
    </source>
</evidence>
<evidence type="ECO:0000259" key="7">
    <source>
        <dbReference type="PROSITE" id="PS51384"/>
    </source>
</evidence>
<dbReference type="InterPro" id="IPR017938">
    <property type="entry name" value="Riboflavin_synthase-like_b-brl"/>
</dbReference>
<gene>
    <name evidence="8" type="ORF">P5673_017146</name>
</gene>
<evidence type="ECO:0000256" key="2">
    <source>
        <dbReference type="ARBA" id="ARBA00022692"/>
    </source>
</evidence>
<evidence type="ECO:0000256" key="3">
    <source>
        <dbReference type="ARBA" id="ARBA00022989"/>
    </source>
</evidence>
<dbReference type="GO" id="GO:0016175">
    <property type="term" value="F:superoxide-generating NAD(P)H oxidase activity"/>
    <property type="evidence" value="ECO:0007669"/>
    <property type="project" value="TreeGrafter"/>
</dbReference>
<dbReference type="InterPro" id="IPR013121">
    <property type="entry name" value="Fe_red_NAD-bd_6"/>
</dbReference>
<sequence>MAKFALSELTRYIVILAWMAINTYLFVNAFIELNTSKRNFYLRKIVKCGHNVLRFLDKHKTFHKYIAYMICLQTVIHIVAHVFNVEFFVESHKSNDPLIQRLNSFEDMGNETYLNPIRNDNAVTSGITGAAITLSLILMFSSSTELIRRSYFEVFWNTHHLFVIFYAGLIIHGIQGVVRFQLNFEEHDPEICFKNVTSWNKEGPCKTEPKFVPFGMNTWKWVVGPVFLYIVERGIRFFRSFQEVKILKVVNHPSKVIEIQMKKKGFHHDAGQYIFLKCPKLSHLEWHPFTLTSAPEDDFFSVHIRIAGDWTGGLAKLMNGDGVEPRSLADMPRYQHNQNNVNPVVKKVYFFWICPDTNAFEWFTDLLQYLEDRMMATGNADFLEYNIYLTRGWGPNMARTIVLHEDEEEDIITGCKQKTRYGRPESFIKPPPIFSAFDPNKEDGE</sequence>
<dbReference type="Gene3D" id="3.40.50.80">
    <property type="entry name" value="Nucleotide-binding domain of ferredoxin-NADP reductase (FNR) module"/>
    <property type="match status" value="1"/>
</dbReference>
<comment type="caution">
    <text evidence="8">The sequence shown here is derived from an EMBL/GenBank/DDBJ whole genome shotgun (WGS) entry which is preliminary data.</text>
</comment>
<accession>A0AAD9QF73</accession>
<reference evidence="8" key="1">
    <citation type="journal article" date="2023" name="G3 (Bethesda)">
        <title>Whole genome assembly and annotation of the endangered Caribbean coral Acropora cervicornis.</title>
        <authorList>
            <person name="Selwyn J.D."/>
            <person name="Vollmer S.V."/>
        </authorList>
    </citation>
    <scope>NUCLEOTIDE SEQUENCE</scope>
    <source>
        <strain evidence="8">K2</strain>
    </source>
</reference>
<feature type="transmembrane region" description="Helical" evidence="6">
    <location>
        <begin position="12"/>
        <end position="31"/>
    </location>
</feature>
<dbReference type="GO" id="GO:0042554">
    <property type="term" value="P:superoxide anion generation"/>
    <property type="evidence" value="ECO:0007669"/>
    <property type="project" value="TreeGrafter"/>
</dbReference>
<dbReference type="PROSITE" id="PS51384">
    <property type="entry name" value="FAD_FR"/>
    <property type="match status" value="1"/>
</dbReference>
<dbReference type="InterPro" id="IPR039261">
    <property type="entry name" value="FNR_nucleotide-bd"/>
</dbReference>
<keyword evidence="9" id="KW-1185">Reference proteome</keyword>
<dbReference type="PANTHER" id="PTHR11972:SF153">
    <property type="entry name" value="SUPEROXIDE-GENERATING NADPH OXIDASE HEAVY CHAIN SUBUNIT A"/>
    <property type="match status" value="1"/>
</dbReference>
<dbReference type="Pfam" id="PF08022">
    <property type="entry name" value="FAD_binding_8"/>
    <property type="match status" value="1"/>
</dbReference>
<dbReference type="InterPro" id="IPR013112">
    <property type="entry name" value="FAD-bd_8"/>
</dbReference>
<evidence type="ECO:0000313" key="8">
    <source>
        <dbReference type="EMBL" id="KAK2560167.1"/>
    </source>
</evidence>
<dbReference type="InterPro" id="IPR013130">
    <property type="entry name" value="Fe3_Rdtase_TM_dom"/>
</dbReference>
<dbReference type="InterPro" id="IPR017927">
    <property type="entry name" value="FAD-bd_FR_type"/>
</dbReference>
<dbReference type="Proteomes" id="UP001249851">
    <property type="component" value="Unassembled WGS sequence"/>
</dbReference>
<proteinExistence type="predicted"/>
<dbReference type="Pfam" id="PF01794">
    <property type="entry name" value="Ferric_reduct"/>
    <property type="match status" value="1"/>
</dbReference>
<dbReference type="PANTHER" id="PTHR11972">
    <property type="entry name" value="NADPH OXIDASE"/>
    <property type="match status" value="1"/>
</dbReference>
<feature type="transmembrane region" description="Helical" evidence="6">
    <location>
        <begin position="122"/>
        <end position="142"/>
    </location>
</feature>
<evidence type="ECO:0000313" key="9">
    <source>
        <dbReference type="Proteomes" id="UP001249851"/>
    </source>
</evidence>
<dbReference type="Pfam" id="PF08030">
    <property type="entry name" value="NAD_binding_6"/>
    <property type="match status" value="1"/>
</dbReference>
<keyword evidence="3 6" id="KW-1133">Transmembrane helix</keyword>
<evidence type="ECO:0000256" key="6">
    <source>
        <dbReference type="SAM" id="Phobius"/>
    </source>
</evidence>
<dbReference type="GO" id="GO:0006952">
    <property type="term" value="P:defense response"/>
    <property type="evidence" value="ECO:0007669"/>
    <property type="project" value="TreeGrafter"/>
</dbReference>
<keyword evidence="2 6" id="KW-0812">Transmembrane</keyword>
<dbReference type="GO" id="GO:0043020">
    <property type="term" value="C:NADPH oxidase complex"/>
    <property type="evidence" value="ECO:0007669"/>
    <property type="project" value="TreeGrafter"/>
</dbReference>
<dbReference type="Gene3D" id="2.40.30.10">
    <property type="entry name" value="Translation factors"/>
    <property type="match status" value="1"/>
</dbReference>